<protein>
    <submittedName>
        <fullName evidence="2">Ketosteroid isomerase-like protein</fullName>
    </submittedName>
</protein>
<gene>
    <name evidence="2" type="ORF">JOF53_002969</name>
</gene>
<dbReference type="Pfam" id="PF13577">
    <property type="entry name" value="SnoaL_4"/>
    <property type="match status" value="1"/>
</dbReference>
<dbReference type="SUPFAM" id="SSF54427">
    <property type="entry name" value="NTF2-like"/>
    <property type="match status" value="1"/>
</dbReference>
<dbReference type="InterPro" id="IPR037401">
    <property type="entry name" value="SnoaL-like"/>
</dbReference>
<evidence type="ECO:0000313" key="2">
    <source>
        <dbReference type="EMBL" id="MBP2474097.1"/>
    </source>
</evidence>
<organism evidence="2 3">
    <name type="scientific">Crossiella equi</name>
    <dbReference type="NCBI Taxonomy" id="130796"/>
    <lineage>
        <taxon>Bacteria</taxon>
        <taxon>Bacillati</taxon>
        <taxon>Actinomycetota</taxon>
        <taxon>Actinomycetes</taxon>
        <taxon>Pseudonocardiales</taxon>
        <taxon>Pseudonocardiaceae</taxon>
        <taxon>Crossiella</taxon>
    </lineage>
</organism>
<feature type="domain" description="SnoaL-like" evidence="1">
    <location>
        <begin position="4"/>
        <end position="128"/>
    </location>
</feature>
<evidence type="ECO:0000313" key="3">
    <source>
        <dbReference type="Proteomes" id="UP001519363"/>
    </source>
</evidence>
<accession>A0ABS5ABY9</accession>
<keyword evidence="3" id="KW-1185">Reference proteome</keyword>
<dbReference type="Gene3D" id="3.10.450.50">
    <property type="match status" value="1"/>
</dbReference>
<dbReference type="CDD" id="cd00531">
    <property type="entry name" value="NTF2_like"/>
    <property type="match status" value="1"/>
</dbReference>
<comment type="caution">
    <text evidence="2">The sequence shown here is derived from an EMBL/GenBank/DDBJ whole genome shotgun (WGS) entry which is preliminary data.</text>
</comment>
<dbReference type="Proteomes" id="UP001519363">
    <property type="component" value="Unassembled WGS sequence"/>
</dbReference>
<proteinExistence type="predicted"/>
<reference evidence="2 3" key="1">
    <citation type="submission" date="2021-03" db="EMBL/GenBank/DDBJ databases">
        <title>Sequencing the genomes of 1000 actinobacteria strains.</title>
        <authorList>
            <person name="Klenk H.-P."/>
        </authorList>
    </citation>
    <scope>NUCLEOTIDE SEQUENCE [LARGE SCALE GENOMIC DNA]</scope>
    <source>
        <strain evidence="2 3">DSM 44580</strain>
    </source>
</reference>
<dbReference type="EMBL" id="JAGIOO010000001">
    <property type="protein sequence ID" value="MBP2474097.1"/>
    <property type="molecule type" value="Genomic_DNA"/>
</dbReference>
<evidence type="ECO:0000259" key="1">
    <source>
        <dbReference type="Pfam" id="PF13577"/>
    </source>
</evidence>
<sequence length="146" mass="15828">MPTEIEDRLAIQDLANHYALAVDGKDWAALAGVFTSDARFAAAGVADCQGVEAVVGFVRASCQHLDLTQHHNSNHLVTVAGDDAAHTSYAQAQHVRRGLPGGEKFLVACRYDDRLRRTPDGWRFTSRTVTIVWTEGNPAVLAMPTA</sequence>
<dbReference type="InterPro" id="IPR032710">
    <property type="entry name" value="NTF2-like_dom_sf"/>
</dbReference>
<dbReference type="RefSeq" id="WP_209706984.1">
    <property type="nucleotide sequence ID" value="NZ_JAGIOO010000001.1"/>
</dbReference>
<name>A0ABS5ABY9_9PSEU</name>